<evidence type="ECO:0000256" key="11">
    <source>
        <dbReference type="ARBA" id="ARBA00048258"/>
    </source>
</evidence>
<evidence type="ECO:0000256" key="8">
    <source>
        <dbReference type="ARBA" id="ARBA00022840"/>
    </source>
</evidence>
<dbReference type="InParanoid" id="A0A0C3JNF2"/>
<dbReference type="Proteomes" id="UP000054217">
    <property type="component" value="Unassembled WGS sequence"/>
</dbReference>
<dbReference type="FunCoup" id="A0A0C3JNF2">
    <property type="interactions" value="326"/>
</dbReference>
<sequence>MPLLLLPRNHRVFCQLCRLRRQLSVLPPTTIPILESVASCRTWRLKAFDEKKSVGFVPTMGAFHEGHLSLVRRSLSENDLTVVSIFVNPGQFAPGEDFEKYPRMLSRDLEQLAGGQVSVGGVFRTTSAVFLPSVQEMHPSGITRDVASQKGTFVEVEGCSHQMEGAIRPTLYRAIATIVTKLFNVVQPTNVYLGQKDIQQALMIRQLCRDLLLADPDAKRVHIVRTVRDPIDGVALSSRNAYLSVDERSCAGTLYRALQAAETAWTRGGTKEKSISAAAAVVEQGKIEAASKGVEMKLEYVEMNDADSFEVLDGKLHKGSRSLGGTNPILLTGMLWVGKTRLVDNIVIGDSGTIVS</sequence>
<reference evidence="13" key="2">
    <citation type="submission" date="2015-01" db="EMBL/GenBank/DDBJ databases">
        <title>Evolutionary Origins and Diversification of the Mycorrhizal Mutualists.</title>
        <authorList>
            <consortium name="DOE Joint Genome Institute"/>
            <consortium name="Mycorrhizal Genomics Consortium"/>
            <person name="Kohler A."/>
            <person name="Kuo A."/>
            <person name="Nagy L.G."/>
            <person name="Floudas D."/>
            <person name="Copeland A."/>
            <person name="Barry K.W."/>
            <person name="Cichocki N."/>
            <person name="Veneault-Fourrey C."/>
            <person name="LaButti K."/>
            <person name="Lindquist E.A."/>
            <person name="Lipzen A."/>
            <person name="Lundell T."/>
            <person name="Morin E."/>
            <person name="Murat C."/>
            <person name="Riley R."/>
            <person name="Ohm R."/>
            <person name="Sun H."/>
            <person name="Tunlid A."/>
            <person name="Henrissat B."/>
            <person name="Grigoriev I.V."/>
            <person name="Hibbett D.S."/>
            <person name="Martin F."/>
        </authorList>
    </citation>
    <scope>NUCLEOTIDE SEQUENCE [LARGE SCALE GENOMIC DNA]</scope>
    <source>
        <strain evidence="13">Marx 270</strain>
    </source>
</reference>
<dbReference type="PANTHER" id="PTHR21299">
    <property type="entry name" value="CYTIDYLATE KINASE/PANTOATE-BETA-ALANINE LIGASE"/>
    <property type="match status" value="1"/>
</dbReference>
<dbReference type="EMBL" id="KN831951">
    <property type="protein sequence ID" value="KIO10718.1"/>
    <property type="molecule type" value="Genomic_DNA"/>
</dbReference>
<comment type="similarity">
    <text evidence="2">Belongs to the pantothenate synthetase family.</text>
</comment>
<proteinExistence type="inferred from homology"/>
<dbReference type="GO" id="GO:0005524">
    <property type="term" value="F:ATP binding"/>
    <property type="evidence" value="ECO:0007669"/>
    <property type="project" value="UniProtKB-KW"/>
</dbReference>
<evidence type="ECO:0000256" key="1">
    <source>
        <dbReference type="ARBA" id="ARBA00004990"/>
    </source>
</evidence>
<dbReference type="AlphaFoldDB" id="A0A0C3JNF2"/>
<keyword evidence="5" id="KW-0436">Ligase</keyword>
<keyword evidence="13" id="KW-1185">Reference proteome</keyword>
<dbReference type="UniPathway" id="UPA00028">
    <property type="reaction ID" value="UER00005"/>
</dbReference>
<keyword evidence="7" id="KW-0547">Nucleotide-binding</keyword>
<keyword evidence="8" id="KW-0067">ATP-binding</keyword>
<evidence type="ECO:0000313" key="13">
    <source>
        <dbReference type="Proteomes" id="UP000054217"/>
    </source>
</evidence>
<dbReference type="InterPro" id="IPR004821">
    <property type="entry name" value="Cyt_trans-like"/>
</dbReference>
<evidence type="ECO:0000256" key="6">
    <source>
        <dbReference type="ARBA" id="ARBA00022655"/>
    </source>
</evidence>
<evidence type="ECO:0000256" key="2">
    <source>
        <dbReference type="ARBA" id="ARBA00009256"/>
    </source>
</evidence>
<dbReference type="Gene3D" id="3.30.1300.10">
    <property type="entry name" value="Pantoate-beta-alanine ligase, C-terminal domain"/>
    <property type="match status" value="1"/>
</dbReference>
<organism evidence="12 13">
    <name type="scientific">Pisolithus tinctorius Marx 270</name>
    <dbReference type="NCBI Taxonomy" id="870435"/>
    <lineage>
        <taxon>Eukaryota</taxon>
        <taxon>Fungi</taxon>
        <taxon>Dikarya</taxon>
        <taxon>Basidiomycota</taxon>
        <taxon>Agaricomycotina</taxon>
        <taxon>Agaricomycetes</taxon>
        <taxon>Agaricomycetidae</taxon>
        <taxon>Boletales</taxon>
        <taxon>Sclerodermatineae</taxon>
        <taxon>Pisolithaceae</taxon>
        <taxon>Pisolithus</taxon>
    </lineage>
</organism>
<name>A0A0C3JNF2_PISTI</name>
<dbReference type="GO" id="GO:0015940">
    <property type="term" value="P:pantothenate biosynthetic process"/>
    <property type="evidence" value="ECO:0007669"/>
    <property type="project" value="UniProtKB-UniPathway"/>
</dbReference>
<dbReference type="OrthoDB" id="2020436at2759"/>
<dbReference type="Gene3D" id="3.40.50.620">
    <property type="entry name" value="HUPs"/>
    <property type="match status" value="1"/>
</dbReference>
<dbReference type="SUPFAM" id="SSF52374">
    <property type="entry name" value="Nucleotidylyl transferase"/>
    <property type="match status" value="1"/>
</dbReference>
<evidence type="ECO:0000313" key="12">
    <source>
        <dbReference type="EMBL" id="KIO10718.1"/>
    </source>
</evidence>
<evidence type="ECO:0000256" key="5">
    <source>
        <dbReference type="ARBA" id="ARBA00022598"/>
    </source>
</evidence>
<dbReference type="Pfam" id="PF02569">
    <property type="entry name" value="Pantoate_ligase"/>
    <property type="match status" value="1"/>
</dbReference>
<dbReference type="STRING" id="870435.A0A0C3JNF2"/>
<dbReference type="NCBIfam" id="TIGR00125">
    <property type="entry name" value="cyt_tran_rel"/>
    <property type="match status" value="1"/>
</dbReference>
<evidence type="ECO:0000256" key="7">
    <source>
        <dbReference type="ARBA" id="ARBA00022741"/>
    </source>
</evidence>
<accession>A0A0C3JNF2</accession>
<evidence type="ECO:0000256" key="3">
    <source>
        <dbReference type="ARBA" id="ARBA00012219"/>
    </source>
</evidence>
<dbReference type="InterPro" id="IPR042176">
    <property type="entry name" value="Pantoate_ligase_C"/>
</dbReference>
<dbReference type="NCBIfam" id="TIGR00018">
    <property type="entry name" value="panC"/>
    <property type="match status" value="1"/>
</dbReference>
<dbReference type="EC" id="6.3.2.1" evidence="3"/>
<dbReference type="GO" id="GO:0004592">
    <property type="term" value="F:pantoate-beta-alanine ligase activity"/>
    <property type="evidence" value="ECO:0007669"/>
    <property type="project" value="UniProtKB-EC"/>
</dbReference>
<dbReference type="InterPro" id="IPR014729">
    <property type="entry name" value="Rossmann-like_a/b/a_fold"/>
</dbReference>
<comment type="catalytic activity">
    <reaction evidence="11">
        <text>(R)-pantoate + beta-alanine + ATP = (R)-pantothenate + AMP + diphosphate + H(+)</text>
        <dbReference type="Rhea" id="RHEA:10912"/>
        <dbReference type="ChEBI" id="CHEBI:15378"/>
        <dbReference type="ChEBI" id="CHEBI:15980"/>
        <dbReference type="ChEBI" id="CHEBI:29032"/>
        <dbReference type="ChEBI" id="CHEBI:30616"/>
        <dbReference type="ChEBI" id="CHEBI:33019"/>
        <dbReference type="ChEBI" id="CHEBI:57966"/>
        <dbReference type="ChEBI" id="CHEBI:456215"/>
        <dbReference type="EC" id="6.3.2.1"/>
    </reaction>
</comment>
<reference evidence="12 13" key="1">
    <citation type="submission" date="2014-04" db="EMBL/GenBank/DDBJ databases">
        <authorList>
            <consortium name="DOE Joint Genome Institute"/>
            <person name="Kuo A."/>
            <person name="Kohler A."/>
            <person name="Costa M.D."/>
            <person name="Nagy L.G."/>
            <person name="Floudas D."/>
            <person name="Copeland A."/>
            <person name="Barry K.W."/>
            <person name="Cichocki N."/>
            <person name="Veneault-Fourrey C."/>
            <person name="LaButti K."/>
            <person name="Lindquist E.A."/>
            <person name="Lipzen A."/>
            <person name="Lundell T."/>
            <person name="Morin E."/>
            <person name="Murat C."/>
            <person name="Sun H."/>
            <person name="Tunlid A."/>
            <person name="Henrissat B."/>
            <person name="Grigoriev I.V."/>
            <person name="Hibbett D.S."/>
            <person name="Martin F."/>
            <person name="Nordberg H.P."/>
            <person name="Cantor M.N."/>
            <person name="Hua S.X."/>
        </authorList>
    </citation>
    <scope>NUCLEOTIDE SEQUENCE [LARGE SCALE GENOMIC DNA]</scope>
    <source>
        <strain evidence="12 13">Marx 270</strain>
    </source>
</reference>
<evidence type="ECO:0000256" key="9">
    <source>
        <dbReference type="ARBA" id="ARBA00029902"/>
    </source>
</evidence>
<comment type="pathway">
    <text evidence="1">Cofactor biosynthesis; (R)-pantothenate biosynthesis; (R)-pantothenate from (R)-pantoate and beta-alanine: step 1/1.</text>
</comment>
<evidence type="ECO:0000256" key="4">
    <source>
        <dbReference type="ARBA" id="ARBA00015647"/>
    </source>
</evidence>
<dbReference type="InterPro" id="IPR003721">
    <property type="entry name" value="Pantoate_ligase"/>
</dbReference>
<keyword evidence="6" id="KW-0566">Pantothenate biosynthesis</keyword>
<dbReference type="HAMAP" id="MF_00158">
    <property type="entry name" value="PanC"/>
    <property type="match status" value="1"/>
</dbReference>
<dbReference type="HOGENOM" id="CLU_047148_1_0_1"/>
<gene>
    <name evidence="12" type="ORF">M404DRAFT_873012</name>
</gene>
<evidence type="ECO:0000256" key="10">
    <source>
        <dbReference type="ARBA" id="ARBA00032806"/>
    </source>
</evidence>
<protein>
    <recommendedName>
        <fullName evidence="4">Pantoate--beta-alanine ligase</fullName>
        <ecNumber evidence="3">6.3.2.1</ecNumber>
    </recommendedName>
    <alternativeName>
        <fullName evidence="10">Pantoate-activating enzyme</fullName>
    </alternativeName>
    <alternativeName>
        <fullName evidence="9">Pantothenate synthetase</fullName>
    </alternativeName>
</protein>
<dbReference type="PANTHER" id="PTHR21299:SF1">
    <property type="entry name" value="PANTOATE--BETA-ALANINE LIGASE"/>
    <property type="match status" value="1"/>
</dbReference>